<evidence type="ECO:0000256" key="6">
    <source>
        <dbReference type="ARBA" id="ARBA00022737"/>
    </source>
</evidence>
<dbReference type="SUPFAM" id="SSF50249">
    <property type="entry name" value="Nucleic acid-binding proteins"/>
    <property type="match status" value="1"/>
</dbReference>
<keyword evidence="6" id="KW-0677">Repeat</keyword>
<evidence type="ECO:0000313" key="20">
    <source>
        <dbReference type="Proteomes" id="UP001255856"/>
    </source>
</evidence>
<keyword evidence="8" id="KW-0227">DNA damage</keyword>
<keyword evidence="4" id="KW-0436">Ligase</keyword>
<keyword evidence="13" id="KW-0539">Nucleus</keyword>
<evidence type="ECO:0000256" key="12">
    <source>
        <dbReference type="ARBA" id="ARBA00023204"/>
    </source>
</evidence>
<feature type="compositionally biased region" description="Low complexity" evidence="16">
    <location>
        <begin position="977"/>
        <end position="992"/>
    </location>
</feature>
<evidence type="ECO:0000256" key="14">
    <source>
        <dbReference type="ARBA" id="ARBA00030676"/>
    </source>
</evidence>
<evidence type="ECO:0000256" key="4">
    <source>
        <dbReference type="ARBA" id="ARBA00022598"/>
    </source>
</evidence>
<evidence type="ECO:0000259" key="18">
    <source>
        <dbReference type="PROSITE" id="PS50172"/>
    </source>
</evidence>
<dbReference type="GO" id="GO:0003910">
    <property type="term" value="F:DNA ligase (ATP) activity"/>
    <property type="evidence" value="ECO:0007669"/>
    <property type="project" value="InterPro"/>
</dbReference>
<evidence type="ECO:0000256" key="2">
    <source>
        <dbReference type="ARBA" id="ARBA00004123"/>
    </source>
</evidence>
<dbReference type="EMBL" id="JASFZW010000001">
    <property type="protein sequence ID" value="KAK2080187.1"/>
    <property type="molecule type" value="Genomic_DNA"/>
</dbReference>
<dbReference type="CDD" id="cd07903">
    <property type="entry name" value="Adenylation_DNA_ligase_IV"/>
    <property type="match status" value="1"/>
</dbReference>
<dbReference type="InterPro" id="IPR016059">
    <property type="entry name" value="DNA_ligase_ATP-dep_CS"/>
</dbReference>
<evidence type="ECO:0000256" key="9">
    <source>
        <dbReference type="ARBA" id="ARBA00022840"/>
    </source>
</evidence>
<dbReference type="GO" id="GO:0006303">
    <property type="term" value="P:double-strand break repair via nonhomologous end joining"/>
    <property type="evidence" value="ECO:0007669"/>
    <property type="project" value="TreeGrafter"/>
</dbReference>
<dbReference type="InterPro" id="IPR001357">
    <property type="entry name" value="BRCT_dom"/>
</dbReference>
<keyword evidence="10" id="KW-0460">Magnesium</keyword>
<dbReference type="InterPro" id="IPR012340">
    <property type="entry name" value="NA-bd_OB-fold"/>
</dbReference>
<organism evidence="19 20">
    <name type="scientific">Prototheca wickerhamii</name>
    <dbReference type="NCBI Taxonomy" id="3111"/>
    <lineage>
        <taxon>Eukaryota</taxon>
        <taxon>Viridiplantae</taxon>
        <taxon>Chlorophyta</taxon>
        <taxon>core chlorophytes</taxon>
        <taxon>Trebouxiophyceae</taxon>
        <taxon>Chlorellales</taxon>
        <taxon>Chlorellaceae</taxon>
        <taxon>Prototheca</taxon>
    </lineage>
</organism>
<dbReference type="GO" id="GO:0005524">
    <property type="term" value="F:ATP binding"/>
    <property type="evidence" value="ECO:0007669"/>
    <property type="project" value="UniProtKB-KW"/>
</dbReference>
<dbReference type="InterPro" id="IPR012309">
    <property type="entry name" value="DNA_ligase_ATP-dep_C"/>
</dbReference>
<dbReference type="SUPFAM" id="SSF117018">
    <property type="entry name" value="ATP-dependent DNA ligase DNA-binding domain"/>
    <property type="match status" value="1"/>
</dbReference>
<keyword evidence="11" id="KW-0233">DNA recombination</keyword>
<comment type="cofactor">
    <cofactor evidence="1">
        <name>Mg(2+)</name>
        <dbReference type="ChEBI" id="CHEBI:18420"/>
    </cofactor>
</comment>
<dbReference type="AlphaFoldDB" id="A0AAD9IPH4"/>
<proteinExistence type="inferred from homology"/>
<dbReference type="GO" id="GO:0006297">
    <property type="term" value="P:nucleotide-excision repair, DNA gap filling"/>
    <property type="evidence" value="ECO:0007669"/>
    <property type="project" value="TreeGrafter"/>
</dbReference>
<reference evidence="19" key="1">
    <citation type="submission" date="2021-01" db="EMBL/GenBank/DDBJ databases">
        <authorList>
            <person name="Eckstrom K.M.E."/>
        </authorList>
    </citation>
    <scope>NUCLEOTIDE SEQUENCE</scope>
    <source>
        <strain evidence="19">UVCC 0001</strain>
    </source>
</reference>
<dbReference type="SUPFAM" id="SSF52113">
    <property type="entry name" value="BRCT domain"/>
    <property type="match status" value="1"/>
</dbReference>
<dbReference type="GO" id="GO:0032807">
    <property type="term" value="C:DNA ligase IV complex"/>
    <property type="evidence" value="ECO:0007669"/>
    <property type="project" value="TreeGrafter"/>
</dbReference>
<evidence type="ECO:0000313" key="19">
    <source>
        <dbReference type="EMBL" id="KAK2080187.1"/>
    </source>
</evidence>
<dbReference type="GO" id="GO:0046872">
    <property type="term" value="F:metal ion binding"/>
    <property type="evidence" value="ECO:0007669"/>
    <property type="project" value="UniProtKB-KW"/>
</dbReference>
<dbReference type="Proteomes" id="UP001255856">
    <property type="component" value="Unassembled WGS sequence"/>
</dbReference>
<dbReference type="GO" id="GO:0003677">
    <property type="term" value="F:DNA binding"/>
    <property type="evidence" value="ECO:0007669"/>
    <property type="project" value="InterPro"/>
</dbReference>
<keyword evidence="5" id="KW-0479">Metal-binding</keyword>
<dbReference type="InterPro" id="IPR012308">
    <property type="entry name" value="DNA_ligase_ATP-dep_N"/>
</dbReference>
<dbReference type="PANTHER" id="PTHR45997:SF1">
    <property type="entry name" value="DNA LIGASE 4"/>
    <property type="match status" value="1"/>
</dbReference>
<comment type="subcellular location">
    <subcellularLocation>
        <location evidence="2">Nucleus</location>
    </subcellularLocation>
</comment>
<dbReference type="InterPro" id="IPR012310">
    <property type="entry name" value="DNA_ligase_ATP-dep_cent"/>
</dbReference>
<feature type="region of interest" description="Disordered" evidence="16">
    <location>
        <begin position="664"/>
        <end position="704"/>
    </location>
</feature>
<evidence type="ECO:0000256" key="13">
    <source>
        <dbReference type="ARBA" id="ARBA00023242"/>
    </source>
</evidence>
<dbReference type="Gene3D" id="2.40.50.140">
    <property type="entry name" value="Nucleic acid-binding proteins"/>
    <property type="match status" value="1"/>
</dbReference>
<feature type="region of interest" description="Disordered" evidence="16">
    <location>
        <begin position="969"/>
        <end position="1013"/>
    </location>
</feature>
<evidence type="ECO:0000256" key="5">
    <source>
        <dbReference type="ARBA" id="ARBA00022723"/>
    </source>
</evidence>
<dbReference type="Gene3D" id="1.10.3260.10">
    <property type="entry name" value="DNA ligase, ATP-dependent, N-terminal domain"/>
    <property type="match status" value="1"/>
</dbReference>
<sequence length="1013" mass="110996">MAPKSGPEEGLVQPSDLSFDTVCSLFEILTNKNNPKVRSWAARRKIVDRFISTCIVRESGDAFAVFRLVLPNLDSERGNYRLQEGRLVEVLLRACGVSKTGMAAKAARGWKKPGVKGYLFSSYCERTPGTARAKELKIRQVNEKLDELVAVAGKTTEQAEIVRWFLTMTTPRQMFWLTQIVLKSLKINLSETTLFRAWHEDAPELYNKCGASLRKVFNTMTDTSKRFSTVGVDFVPGRAIRPQLALGTASPAYAVRRMQGSDGAPRPFVVETKFDGERIQIHRTAAGEHLYFSRRAIEHGDRSNYRVFDPVLTAQIQAPQFILDGEMVVWGKARRRFEPFGGLKSTVQAAAAGSPGSQRLEVRDWEGTRLEELDDSYSPPLLQDVELVFVAFDVVYLDDRPVAHLPLSERQRLLARLLADHGEPVPIPGSPICGRVVPLIPGSTRFGDALVSQVAETADQVRACLESAAALKDEGVVLKALDAPWVSNDRSGSWIKIKLDYVRNVDIDAVVLGGWYGAGRRGDQLSQFLLGLAVPSNVPGEAASRWVTFARVGTGLSDDERAAVNAHLKEALRPGAPPSVEATGRERPDAWVADPARSLVLEIHADLRALLSNNYATRYSLRFPAVHAIRQEGLRGVGVGGWDKPATQATTDAELRAWMSQGTLSSQTATEVDASAPDAFKSPSHHRRTSLAGDASRDPKRRRTARRLEVATQIRPVDVRMQVPERAGLQDELVFICDRAQLSEARRGELAQMVGALGGAISQNLVPRVGYVLADDPESFAVRVQIKQDRDVLSTRWLEDCLSRKRRLAPAPRHFVHLSQAKTLEPGHEYGDQGSEDLTPGDVRALLERLIRLEDLDPAKVSEELVPGGKGSASALKAEIMRELGDNNSSARDAGASLAVSFVIGEGVAANVDKAASADNRPGLPLRILAPCGWVEAVSWAAIRGEPLPKPESFAVLAAPPAEWPWDSVLTKRTPRTRAAPAARKLAGRARPTAIRQSGKRRGTSRPRHLRAG</sequence>
<evidence type="ECO:0000256" key="7">
    <source>
        <dbReference type="ARBA" id="ARBA00022741"/>
    </source>
</evidence>
<dbReference type="InterPro" id="IPR044125">
    <property type="entry name" value="Adenylation_DNA_ligase_IV"/>
</dbReference>
<name>A0AAD9IPH4_PROWI</name>
<dbReference type="PROSITE" id="PS50160">
    <property type="entry name" value="DNA_LIGASE_A3"/>
    <property type="match status" value="1"/>
</dbReference>
<evidence type="ECO:0000256" key="16">
    <source>
        <dbReference type="SAM" id="MobiDB-lite"/>
    </source>
</evidence>
<keyword evidence="12" id="KW-0234">DNA repair</keyword>
<feature type="domain" description="ATP-dependent DNA ligase family profile" evidence="17">
    <location>
        <begin position="380"/>
        <end position="534"/>
    </location>
</feature>
<keyword evidence="7" id="KW-0547">Nucleotide-binding</keyword>
<protein>
    <recommendedName>
        <fullName evidence="15">DNA ligase IV</fullName>
    </recommendedName>
    <alternativeName>
        <fullName evidence="14">Polydeoxyribonucleotide synthase [ATP] 4</fullName>
    </alternativeName>
</protein>
<dbReference type="Gene3D" id="3.40.50.10190">
    <property type="entry name" value="BRCT domain"/>
    <property type="match status" value="1"/>
</dbReference>
<dbReference type="InterPro" id="IPR029710">
    <property type="entry name" value="LIG4"/>
</dbReference>
<comment type="similarity">
    <text evidence="3">Belongs to the ATP-dependent DNA ligase family.</text>
</comment>
<evidence type="ECO:0000256" key="3">
    <source>
        <dbReference type="ARBA" id="ARBA00007572"/>
    </source>
</evidence>
<evidence type="ECO:0000256" key="8">
    <source>
        <dbReference type="ARBA" id="ARBA00022763"/>
    </source>
</evidence>
<evidence type="ECO:0000256" key="15">
    <source>
        <dbReference type="ARBA" id="ARBA00031942"/>
    </source>
</evidence>
<dbReference type="PROSITE" id="PS00697">
    <property type="entry name" value="DNA_LIGASE_A1"/>
    <property type="match status" value="1"/>
</dbReference>
<evidence type="ECO:0000256" key="10">
    <source>
        <dbReference type="ARBA" id="ARBA00022842"/>
    </source>
</evidence>
<dbReference type="Pfam" id="PF01068">
    <property type="entry name" value="DNA_ligase_A_M"/>
    <property type="match status" value="1"/>
</dbReference>
<dbReference type="GO" id="GO:0006310">
    <property type="term" value="P:DNA recombination"/>
    <property type="evidence" value="ECO:0007669"/>
    <property type="project" value="UniProtKB-KW"/>
</dbReference>
<comment type="caution">
    <text evidence="19">The sequence shown here is derived from an EMBL/GenBank/DDBJ whole genome shotgun (WGS) entry which is preliminary data.</text>
</comment>
<evidence type="ECO:0000256" key="1">
    <source>
        <dbReference type="ARBA" id="ARBA00001946"/>
    </source>
</evidence>
<accession>A0AAD9IPH4</accession>
<feature type="compositionally biased region" description="Basic residues" evidence="16">
    <location>
        <begin position="998"/>
        <end position="1013"/>
    </location>
</feature>
<dbReference type="SUPFAM" id="SSF56091">
    <property type="entry name" value="DNA ligase/mRNA capping enzyme, catalytic domain"/>
    <property type="match status" value="1"/>
</dbReference>
<dbReference type="Pfam" id="PF04679">
    <property type="entry name" value="DNA_ligase_A_C"/>
    <property type="match status" value="1"/>
</dbReference>
<gene>
    <name evidence="19" type="ORF">QBZ16_000040</name>
</gene>
<dbReference type="InterPro" id="IPR036599">
    <property type="entry name" value="DNA_ligase_N_sf"/>
</dbReference>
<evidence type="ECO:0000256" key="11">
    <source>
        <dbReference type="ARBA" id="ARBA00023172"/>
    </source>
</evidence>
<feature type="domain" description="BRCT" evidence="18">
    <location>
        <begin position="724"/>
        <end position="815"/>
    </location>
</feature>
<dbReference type="Gene3D" id="3.30.470.30">
    <property type="entry name" value="DNA ligase/mRNA capping enzyme"/>
    <property type="match status" value="1"/>
</dbReference>
<dbReference type="PROSITE" id="PS50172">
    <property type="entry name" value="BRCT"/>
    <property type="match status" value="1"/>
</dbReference>
<dbReference type="InterPro" id="IPR036420">
    <property type="entry name" value="BRCT_dom_sf"/>
</dbReference>
<keyword evidence="9" id="KW-0067">ATP-binding</keyword>
<evidence type="ECO:0000259" key="17">
    <source>
        <dbReference type="PROSITE" id="PS50160"/>
    </source>
</evidence>
<dbReference type="Pfam" id="PF04675">
    <property type="entry name" value="DNA_ligase_A_N"/>
    <property type="match status" value="1"/>
</dbReference>
<keyword evidence="20" id="KW-1185">Reference proteome</keyword>
<dbReference type="PANTHER" id="PTHR45997">
    <property type="entry name" value="DNA LIGASE 4"/>
    <property type="match status" value="1"/>
</dbReference>